<feature type="binding site" evidence="7 8">
    <location>
        <position position="100"/>
    </location>
    <ligand>
        <name>S-adenosyl-L-methionine</name>
        <dbReference type="ChEBI" id="CHEBI:59789"/>
    </ligand>
</feature>
<evidence type="ECO:0000313" key="11">
    <source>
        <dbReference type="Proteomes" id="UP000255517"/>
    </source>
</evidence>
<dbReference type="InterPro" id="IPR011530">
    <property type="entry name" value="rRNA_adenine_dimethylase"/>
</dbReference>
<evidence type="ECO:0000256" key="6">
    <source>
        <dbReference type="ARBA" id="ARBA00022884"/>
    </source>
</evidence>
<keyword evidence="2 7" id="KW-0698">rRNA processing</keyword>
<dbReference type="NCBIfam" id="TIGR00755">
    <property type="entry name" value="ksgA"/>
    <property type="match status" value="1"/>
</dbReference>
<keyword evidence="1 7" id="KW-0963">Cytoplasm</keyword>
<evidence type="ECO:0000256" key="2">
    <source>
        <dbReference type="ARBA" id="ARBA00022552"/>
    </source>
</evidence>
<dbReference type="PANTHER" id="PTHR11727">
    <property type="entry name" value="DIMETHYLADENOSINE TRANSFERASE"/>
    <property type="match status" value="1"/>
</dbReference>
<sequence length="288" mass="33178">MERLFKPKRVSEILKKYNFRFSKTLGQNFLIDGNIVRKIVDSAEVSEADNVLEIGPGIGTLTEELALRAKKVVSIEIDKRLKDLLEETLPYDNVKIIYKDFLKLDLKTLIDEEFKGQNFKVVANLPYYITTPIIEKLLLNSENIEIINVMIQKEVAKRFTAQPQTKDYGSLSVFIQFFCKAFYEFTVPRTVFMPKPNVDSGVCKLEVKRDLPNIDREEFFKIVRAAFSKRRKTLVNSLSQSQLNLDKNKVTEILELSGIDTKRRAESLTLEDFLVLYVNVLKFGGFNG</sequence>
<dbReference type="OrthoDB" id="9814755at2"/>
<dbReference type="EMBL" id="UGSZ01000001">
    <property type="protein sequence ID" value="SUB57810.1"/>
    <property type="molecule type" value="Genomic_DNA"/>
</dbReference>
<protein>
    <recommendedName>
        <fullName evidence="7">Ribosomal RNA small subunit methyltransferase A</fullName>
        <ecNumber evidence="7">2.1.1.182</ecNumber>
    </recommendedName>
    <alternativeName>
        <fullName evidence="7">16S rRNA (adenine(1518)-N(6)/adenine(1519)-N(6))-dimethyltransferase</fullName>
    </alternativeName>
    <alternativeName>
        <fullName evidence="7">16S rRNA dimethyladenosine transferase</fullName>
    </alternativeName>
    <alternativeName>
        <fullName evidence="7">16S rRNA dimethylase</fullName>
    </alternativeName>
    <alternativeName>
        <fullName evidence="7">S-adenosylmethionine-6-N', N'-adenosyl(rRNA) dimethyltransferase</fullName>
    </alternativeName>
</protein>
<comment type="catalytic activity">
    <reaction evidence="7">
        <text>adenosine(1518)/adenosine(1519) in 16S rRNA + 4 S-adenosyl-L-methionine = N(6)-dimethyladenosine(1518)/N(6)-dimethyladenosine(1519) in 16S rRNA + 4 S-adenosyl-L-homocysteine + 4 H(+)</text>
        <dbReference type="Rhea" id="RHEA:19609"/>
        <dbReference type="Rhea" id="RHEA-COMP:10232"/>
        <dbReference type="Rhea" id="RHEA-COMP:10233"/>
        <dbReference type="ChEBI" id="CHEBI:15378"/>
        <dbReference type="ChEBI" id="CHEBI:57856"/>
        <dbReference type="ChEBI" id="CHEBI:59789"/>
        <dbReference type="ChEBI" id="CHEBI:74411"/>
        <dbReference type="ChEBI" id="CHEBI:74493"/>
        <dbReference type="EC" id="2.1.1.182"/>
    </reaction>
</comment>
<evidence type="ECO:0000256" key="5">
    <source>
        <dbReference type="ARBA" id="ARBA00022691"/>
    </source>
</evidence>
<evidence type="ECO:0000256" key="3">
    <source>
        <dbReference type="ARBA" id="ARBA00022603"/>
    </source>
</evidence>
<dbReference type="RefSeq" id="WP_009345779.1">
    <property type="nucleotide sequence ID" value="NZ_CP165621.1"/>
</dbReference>
<evidence type="ECO:0000256" key="8">
    <source>
        <dbReference type="PROSITE-ProRule" id="PRU01026"/>
    </source>
</evidence>
<dbReference type="PROSITE" id="PS01131">
    <property type="entry name" value="RRNA_A_DIMETH"/>
    <property type="match status" value="1"/>
</dbReference>
<dbReference type="STRING" id="1122949.GCA_000378725_01341"/>
<organism evidence="10 11">
    <name type="scientific">Peptoniphilus lacrimalis</name>
    <dbReference type="NCBI Taxonomy" id="33031"/>
    <lineage>
        <taxon>Bacteria</taxon>
        <taxon>Bacillati</taxon>
        <taxon>Bacillota</taxon>
        <taxon>Tissierellia</taxon>
        <taxon>Tissierellales</taxon>
        <taxon>Peptoniphilaceae</taxon>
        <taxon>Peptoniphilus</taxon>
    </lineage>
</organism>
<dbReference type="EC" id="2.1.1.182" evidence="7"/>
<dbReference type="InterPro" id="IPR029063">
    <property type="entry name" value="SAM-dependent_MTases_sf"/>
</dbReference>
<name>A0A379C6B2_9FIRM</name>
<proteinExistence type="inferred from homology"/>
<feature type="domain" description="Ribosomal RNA adenine methylase transferase N-terminal" evidence="9">
    <location>
        <begin position="35"/>
        <end position="209"/>
    </location>
</feature>
<keyword evidence="4 7" id="KW-0808">Transferase</keyword>
<evidence type="ECO:0000256" key="7">
    <source>
        <dbReference type="HAMAP-Rule" id="MF_00607"/>
    </source>
</evidence>
<dbReference type="Gene3D" id="1.10.8.100">
    <property type="entry name" value="Ribosomal RNA adenine dimethylase-like, domain 2"/>
    <property type="match status" value="1"/>
</dbReference>
<dbReference type="InterPro" id="IPR020598">
    <property type="entry name" value="rRNA_Ade_methylase_Trfase_N"/>
</dbReference>
<evidence type="ECO:0000259" key="9">
    <source>
        <dbReference type="SMART" id="SM00650"/>
    </source>
</evidence>
<dbReference type="PROSITE" id="PS51689">
    <property type="entry name" value="SAM_RNA_A_N6_MT"/>
    <property type="match status" value="1"/>
</dbReference>
<keyword evidence="6 7" id="KW-0694">RNA-binding</keyword>
<comment type="function">
    <text evidence="7">Specifically dimethylates two adjacent adenosines (A1518 and A1519) in the loop of a conserved hairpin near the 3'-end of 16S rRNA in the 30S particle. May play a critical role in biogenesis of 30S subunits.</text>
</comment>
<dbReference type="GO" id="GO:0052908">
    <property type="term" value="F:16S rRNA (adenine(1518)-N(6)/adenine(1519)-N(6))-dimethyltransferase activity"/>
    <property type="evidence" value="ECO:0007669"/>
    <property type="project" value="UniProtKB-EC"/>
</dbReference>
<feature type="binding site" evidence="7 8">
    <location>
        <position position="55"/>
    </location>
    <ligand>
        <name>S-adenosyl-L-methionine</name>
        <dbReference type="ChEBI" id="CHEBI:59789"/>
    </ligand>
</feature>
<dbReference type="CDD" id="cd02440">
    <property type="entry name" value="AdoMet_MTases"/>
    <property type="match status" value="1"/>
</dbReference>
<feature type="binding site" evidence="7 8">
    <location>
        <position position="76"/>
    </location>
    <ligand>
        <name>S-adenosyl-L-methionine</name>
        <dbReference type="ChEBI" id="CHEBI:59789"/>
    </ligand>
</feature>
<dbReference type="Proteomes" id="UP000255517">
    <property type="component" value="Unassembled WGS sequence"/>
</dbReference>
<reference evidence="10 11" key="1">
    <citation type="submission" date="2018-06" db="EMBL/GenBank/DDBJ databases">
        <authorList>
            <consortium name="Pathogen Informatics"/>
            <person name="Doyle S."/>
        </authorList>
    </citation>
    <scope>NUCLEOTIDE SEQUENCE [LARGE SCALE GENOMIC DNA]</scope>
    <source>
        <strain evidence="10 11">NCTC13149</strain>
    </source>
</reference>
<evidence type="ECO:0000256" key="1">
    <source>
        <dbReference type="ARBA" id="ARBA00022490"/>
    </source>
</evidence>
<evidence type="ECO:0000256" key="4">
    <source>
        <dbReference type="ARBA" id="ARBA00022679"/>
    </source>
</evidence>
<comment type="similarity">
    <text evidence="7">Belongs to the class I-like SAM-binding methyltransferase superfamily. rRNA adenine N(6)-methyltransferase family. RsmA subfamily.</text>
</comment>
<dbReference type="PANTHER" id="PTHR11727:SF7">
    <property type="entry name" value="DIMETHYLADENOSINE TRANSFERASE-RELATED"/>
    <property type="match status" value="1"/>
</dbReference>
<comment type="subcellular location">
    <subcellularLocation>
        <location evidence="7">Cytoplasm</location>
    </subcellularLocation>
</comment>
<evidence type="ECO:0000313" key="10">
    <source>
        <dbReference type="EMBL" id="SUB57810.1"/>
    </source>
</evidence>
<dbReference type="Pfam" id="PF00398">
    <property type="entry name" value="RrnaAD"/>
    <property type="match status" value="1"/>
</dbReference>
<gene>
    <name evidence="7 10" type="primary">rsmA</name>
    <name evidence="7" type="synonym">ksgA</name>
    <name evidence="10" type="ORF">NCTC13149_01668</name>
</gene>
<dbReference type="GO" id="GO:0005829">
    <property type="term" value="C:cytosol"/>
    <property type="evidence" value="ECO:0007669"/>
    <property type="project" value="TreeGrafter"/>
</dbReference>
<feature type="binding site" evidence="7 8">
    <location>
        <position position="124"/>
    </location>
    <ligand>
        <name>S-adenosyl-L-methionine</name>
        <dbReference type="ChEBI" id="CHEBI:59789"/>
    </ligand>
</feature>
<keyword evidence="3 7" id="KW-0489">Methyltransferase</keyword>
<dbReference type="SUPFAM" id="SSF53335">
    <property type="entry name" value="S-adenosyl-L-methionine-dependent methyltransferases"/>
    <property type="match status" value="1"/>
</dbReference>
<feature type="binding site" evidence="7 8">
    <location>
        <position position="28"/>
    </location>
    <ligand>
        <name>S-adenosyl-L-methionine</name>
        <dbReference type="ChEBI" id="CHEBI:59789"/>
    </ligand>
</feature>
<accession>A0A379C6B2</accession>
<dbReference type="InterPro" id="IPR001737">
    <property type="entry name" value="KsgA/Erm"/>
</dbReference>
<dbReference type="FunFam" id="3.40.50.150:FF:000023">
    <property type="entry name" value="Ribosomal RNA small subunit methyltransferase A"/>
    <property type="match status" value="1"/>
</dbReference>
<keyword evidence="5 7" id="KW-0949">S-adenosyl-L-methionine</keyword>
<dbReference type="HAMAP" id="MF_00607">
    <property type="entry name" value="16SrRNA_methyltr_A"/>
    <property type="match status" value="1"/>
</dbReference>
<dbReference type="AlphaFoldDB" id="A0A379C6B2"/>
<dbReference type="Gene3D" id="3.40.50.150">
    <property type="entry name" value="Vaccinia Virus protein VP39"/>
    <property type="match status" value="1"/>
</dbReference>
<feature type="binding site" evidence="7 8">
    <location>
        <position position="30"/>
    </location>
    <ligand>
        <name>S-adenosyl-L-methionine</name>
        <dbReference type="ChEBI" id="CHEBI:59789"/>
    </ligand>
</feature>
<dbReference type="InterPro" id="IPR023165">
    <property type="entry name" value="rRNA_Ade_diMease-like_C"/>
</dbReference>
<dbReference type="InterPro" id="IPR020596">
    <property type="entry name" value="rRNA_Ade_Mease_Trfase_CS"/>
</dbReference>
<dbReference type="GO" id="GO:0003723">
    <property type="term" value="F:RNA binding"/>
    <property type="evidence" value="ECO:0007669"/>
    <property type="project" value="UniProtKB-UniRule"/>
</dbReference>
<dbReference type="SMART" id="SM00650">
    <property type="entry name" value="rADc"/>
    <property type="match status" value="1"/>
</dbReference>